<evidence type="ECO:0000256" key="1">
    <source>
        <dbReference type="SAM" id="SignalP"/>
    </source>
</evidence>
<keyword evidence="1" id="KW-0732">Signal</keyword>
<dbReference type="Pfam" id="PF00583">
    <property type="entry name" value="Acetyltransf_1"/>
    <property type="match status" value="1"/>
</dbReference>
<name>A0AA36JDQ5_9DINO</name>
<sequence length="440" mass="48521">MVGASGLVVLSGSLVSSAVPGDVVVLGPGLKGGVLRFRWPAGGGRRLCVRLVVEANDLRPLNQARVARMAPKPTANFLAASGTDRFSWRRALIRAVAPHLQGLEVPKLAVLLVLLGEKEDDTCTERRWSHFDTFKESGARTRLGVDGNGSIGDPGTGKTQLLQALLGATGFACWHLKCQDSESFPRSRARRRVFPARLAEGNERLQDESLLSFDVEADGETVTVEAMLPQERDLDLISRLLAESFMETLQPWMLPEQLGLLAKAWNWLVFEWERQIILAALNVNYKKILTAPSLRRPIGWQFEGESLALLLVARRGNGDQEAVAFCELSVLPPDGRPPDDMLSTLLMVFNKSPNAQPYLQNFCVAPAWRRRSLGRKLLGLAEQVVREVWRSDRLYLHAGGGKAAEVLYRLAGYEATGLAVEPTSLHMSKSLEKELELQDA</sequence>
<dbReference type="InterPro" id="IPR027417">
    <property type="entry name" value="P-loop_NTPase"/>
</dbReference>
<reference evidence="3" key="1">
    <citation type="submission" date="2023-08" db="EMBL/GenBank/DDBJ databases">
        <authorList>
            <person name="Chen Y."/>
            <person name="Shah S."/>
            <person name="Dougan E. K."/>
            <person name="Thang M."/>
            <person name="Chan C."/>
        </authorList>
    </citation>
    <scope>NUCLEOTIDE SEQUENCE</scope>
</reference>
<dbReference type="PANTHER" id="PTHR47489:SF2">
    <property type="entry name" value="GCN5-RELATED N-ACETYLTRANSFERASE 5, CHLOROPLASTIC"/>
    <property type="match status" value="1"/>
</dbReference>
<dbReference type="AlphaFoldDB" id="A0AA36JDQ5"/>
<dbReference type="InterPro" id="IPR016181">
    <property type="entry name" value="Acyl_CoA_acyltransferase"/>
</dbReference>
<dbReference type="EMBL" id="CAUJNA010003483">
    <property type="protein sequence ID" value="CAJ1403156.1"/>
    <property type="molecule type" value="Genomic_DNA"/>
</dbReference>
<dbReference type="Gene3D" id="3.40.50.300">
    <property type="entry name" value="P-loop containing nucleotide triphosphate hydrolases"/>
    <property type="match status" value="1"/>
</dbReference>
<organism evidence="3 4">
    <name type="scientific">Effrenium voratum</name>
    <dbReference type="NCBI Taxonomy" id="2562239"/>
    <lineage>
        <taxon>Eukaryota</taxon>
        <taxon>Sar</taxon>
        <taxon>Alveolata</taxon>
        <taxon>Dinophyceae</taxon>
        <taxon>Suessiales</taxon>
        <taxon>Symbiodiniaceae</taxon>
        <taxon>Effrenium</taxon>
    </lineage>
</organism>
<comment type="caution">
    <text evidence="3">The sequence shown here is derived from an EMBL/GenBank/DDBJ whole genome shotgun (WGS) entry which is preliminary data.</text>
</comment>
<evidence type="ECO:0000313" key="4">
    <source>
        <dbReference type="Proteomes" id="UP001178507"/>
    </source>
</evidence>
<evidence type="ECO:0000259" key="2">
    <source>
        <dbReference type="PROSITE" id="PS51186"/>
    </source>
</evidence>
<feature type="domain" description="N-acetyltransferase" evidence="2">
    <location>
        <begin position="244"/>
        <end position="432"/>
    </location>
</feature>
<dbReference type="Proteomes" id="UP001178507">
    <property type="component" value="Unassembled WGS sequence"/>
</dbReference>
<dbReference type="CDD" id="cd04301">
    <property type="entry name" value="NAT_SF"/>
    <property type="match status" value="1"/>
</dbReference>
<feature type="signal peptide" evidence="1">
    <location>
        <begin position="1"/>
        <end position="18"/>
    </location>
</feature>
<dbReference type="PANTHER" id="PTHR47489">
    <property type="entry name" value="ACYL-COA N-ACYLTRANSFERASES (NAT) SUPERFAMILY PROTEIN"/>
    <property type="match status" value="1"/>
</dbReference>
<gene>
    <name evidence="3" type="ORF">EVOR1521_LOCUS25893</name>
</gene>
<dbReference type="InterPro" id="IPR000182">
    <property type="entry name" value="GNAT_dom"/>
</dbReference>
<dbReference type="GO" id="GO:0016747">
    <property type="term" value="F:acyltransferase activity, transferring groups other than amino-acyl groups"/>
    <property type="evidence" value="ECO:0007669"/>
    <property type="project" value="InterPro"/>
</dbReference>
<protein>
    <recommendedName>
        <fullName evidence="2">N-acetyltransferase domain-containing protein</fullName>
    </recommendedName>
</protein>
<dbReference type="PROSITE" id="PS51186">
    <property type="entry name" value="GNAT"/>
    <property type="match status" value="1"/>
</dbReference>
<proteinExistence type="predicted"/>
<dbReference type="SUPFAM" id="SSF55729">
    <property type="entry name" value="Acyl-CoA N-acyltransferases (Nat)"/>
    <property type="match status" value="1"/>
</dbReference>
<accession>A0AA36JDQ5</accession>
<evidence type="ECO:0000313" key="3">
    <source>
        <dbReference type="EMBL" id="CAJ1403156.1"/>
    </source>
</evidence>
<feature type="chain" id="PRO_5041212084" description="N-acetyltransferase domain-containing protein" evidence="1">
    <location>
        <begin position="19"/>
        <end position="440"/>
    </location>
</feature>
<keyword evidence="4" id="KW-1185">Reference proteome</keyword>
<dbReference type="Gene3D" id="3.40.630.30">
    <property type="match status" value="1"/>
</dbReference>